<dbReference type="InterPro" id="IPR006693">
    <property type="entry name" value="AB_hydrolase_lipase"/>
</dbReference>
<proteinExistence type="inferred from homology"/>
<dbReference type="EMBL" id="OW152836">
    <property type="protein sequence ID" value="CAH2056958.1"/>
    <property type="molecule type" value="Genomic_DNA"/>
</dbReference>
<evidence type="ECO:0000259" key="2">
    <source>
        <dbReference type="Pfam" id="PF04083"/>
    </source>
</evidence>
<organism evidence="3 4">
    <name type="scientific">Iphiclides podalirius</name>
    <name type="common">scarce swallowtail</name>
    <dbReference type="NCBI Taxonomy" id="110791"/>
    <lineage>
        <taxon>Eukaryota</taxon>
        <taxon>Metazoa</taxon>
        <taxon>Ecdysozoa</taxon>
        <taxon>Arthropoda</taxon>
        <taxon>Hexapoda</taxon>
        <taxon>Insecta</taxon>
        <taxon>Pterygota</taxon>
        <taxon>Neoptera</taxon>
        <taxon>Endopterygota</taxon>
        <taxon>Lepidoptera</taxon>
        <taxon>Glossata</taxon>
        <taxon>Ditrysia</taxon>
        <taxon>Papilionoidea</taxon>
        <taxon>Papilionidae</taxon>
        <taxon>Papilioninae</taxon>
        <taxon>Iphiclides</taxon>
    </lineage>
</organism>
<dbReference type="SUPFAM" id="SSF53474">
    <property type="entry name" value="alpha/beta-Hydrolases"/>
    <property type="match status" value="1"/>
</dbReference>
<evidence type="ECO:0000313" key="3">
    <source>
        <dbReference type="EMBL" id="CAH2056958.1"/>
    </source>
</evidence>
<gene>
    <name evidence="3" type="ORF">IPOD504_LOCUS9892</name>
</gene>
<dbReference type="Gene3D" id="3.40.50.1820">
    <property type="entry name" value="alpha/beta hydrolase"/>
    <property type="match status" value="1"/>
</dbReference>
<protein>
    <recommendedName>
        <fullName evidence="2">Partial AB-hydrolase lipase domain-containing protein</fullName>
    </recommendedName>
</protein>
<keyword evidence="4" id="KW-1185">Reference proteome</keyword>
<dbReference type="PIRSF" id="PIRSF000862">
    <property type="entry name" value="Steryl_ester_lip"/>
    <property type="match status" value="1"/>
</dbReference>
<accession>A0ABN8IJB5</accession>
<sequence>MSLFIRATVKSIYEYPPDALANFTEFANNHGYAAEEYTVVTDDGYILSLFRIPKGKKCKGPVRQPPVLLMHGLLQSSDSWLDAGPSAGLAFLISDACYDLWVGNVRGTYYGRRHLRLDPDTDSEFWDFSNDEMGRLDLPATIDFILNTTDSCEIIYIGFSQGGRIFYILCSETEYCDKIRFAITIAPAVRFKYTRSVTVRYFFEFFAIIEPFLRRPHEREILRKGGPVEQLASFICKDPAFADTFCLFFFFAIDSYDPGSFATQTLRVLYGHFPAGTSARNLAFYGQGRLSGRFQKYDYGLAKNSEIYGSVFPPLYNLSRANVPVLLIYGNSDFLVDPRDTKWLATQLPDLVESHEVTRSTWNHFDMSYSQFTVQLIYPKIKQYLEKYSYI</sequence>
<dbReference type="PANTHER" id="PTHR11005">
    <property type="entry name" value="LYSOSOMAL ACID LIPASE-RELATED"/>
    <property type="match status" value="1"/>
</dbReference>
<dbReference type="Proteomes" id="UP000837857">
    <property type="component" value="Chromosome 24"/>
</dbReference>
<feature type="domain" description="Partial AB-hydrolase lipase" evidence="2">
    <location>
        <begin position="24"/>
        <end position="81"/>
    </location>
</feature>
<dbReference type="InterPro" id="IPR025483">
    <property type="entry name" value="Lipase_euk"/>
</dbReference>
<dbReference type="Pfam" id="PF04083">
    <property type="entry name" value="Abhydro_lipase"/>
    <property type="match status" value="1"/>
</dbReference>
<feature type="non-terminal residue" evidence="3">
    <location>
        <position position="1"/>
    </location>
</feature>
<reference evidence="3" key="1">
    <citation type="submission" date="2022-03" db="EMBL/GenBank/DDBJ databases">
        <authorList>
            <person name="Martin H S."/>
        </authorList>
    </citation>
    <scope>NUCLEOTIDE SEQUENCE</scope>
</reference>
<dbReference type="InterPro" id="IPR029058">
    <property type="entry name" value="AB_hydrolase_fold"/>
</dbReference>
<evidence type="ECO:0000256" key="1">
    <source>
        <dbReference type="ARBA" id="ARBA00010701"/>
    </source>
</evidence>
<evidence type="ECO:0000313" key="4">
    <source>
        <dbReference type="Proteomes" id="UP000837857"/>
    </source>
</evidence>
<comment type="similarity">
    <text evidence="1">Belongs to the AB hydrolase superfamily. Lipase family.</text>
</comment>
<name>A0ABN8IJB5_9NEOP</name>